<dbReference type="PANTHER" id="PTHR39201">
    <property type="entry name" value="EXPORTED PROTEIN-RELATED"/>
    <property type="match status" value="1"/>
</dbReference>
<name>A0A419T797_9FIRM</name>
<dbReference type="InterPro" id="IPR001226">
    <property type="entry name" value="Flavodoxin_CS"/>
</dbReference>
<dbReference type="PANTHER" id="PTHR39201:SF1">
    <property type="entry name" value="FLAVODOXIN-LIKE DOMAIN-CONTAINING PROTEIN"/>
    <property type="match status" value="1"/>
</dbReference>
<feature type="domain" description="Flavodoxin-like" evidence="1">
    <location>
        <begin position="3"/>
        <end position="158"/>
    </location>
</feature>
<gene>
    <name evidence="2" type="ORF">BET03_09275</name>
</gene>
<dbReference type="EMBL" id="MCIB01000006">
    <property type="protein sequence ID" value="RKD33434.1"/>
    <property type="molecule type" value="Genomic_DNA"/>
</dbReference>
<dbReference type="InterPro" id="IPR005025">
    <property type="entry name" value="FMN_Rdtase-like_dom"/>
</dbReference>
<keyword evidence="3" id="KW-1185">Reference proteome</keyword>
<dbReference type="GO" id="GO:0016651">
    <property type="term" value="F:oxidoreductase activity, acting on NAD(P)H"/>
    <property type="evidence" value="ECO:0007669"/>
    <property type="project" value="UniProtKB-ARBA"/>
</dbReference>
<dbReference type="PROSITE" id="PS50902">
    <property type="entry name" value="FLAVODOXIN_LIKE"/>
    <property type="match status" value="1"/>
</dbReference>
<dbReference type="InterPro" id="IPR008254">
    <property type="entry name" value="Flavodoxin/NO_synth"/>
</dbReference>
<dbReference type="GO" id="GO:0009055">
    <property type="term" value="F:electron transfer activity"/>
    <property type="evidence" value="ECO:0007669"/>
    <property type="project" value="InterPro"/>
</dbReference>
<dbReference type="RefSeq" id="WP_120167783.1">
    <property type="nucleotide sequence ID" value="NZ_MCIB01000006.1"/>
</dbReference>
<dbReference type="InterPro" id="IPR029039">
    <property type="entry name" value="Flavoprotein-like_sf"/>
</dbReference>
<dbReference type="AlphaFoldDB" id="A0A419T797"/>
<evidence type="ECO:0000259" key="1">
    <source>
        <dbReference type="PROSITE" id="PS50902"/>
    </source>
</evidence>
<sequence>MKALVIYYSLEGNTKMIADAIKEEIDCDIARLIPRKDIPKKGFLKYFFGGKQVLLRQKPKLKSFNNNFEAYDLIIFGSPVWAGSYVPAFNTLFSQANIINKKIALFCTYRGNEGKIFKRFNNKLIGNEIIGQIGFVSPLENNAVKNSNKAKQWIRQFIK</sequence>
<organism evidence="2 3">
    <name type="scientific">Thermohalobacter berrensis</name>
    <dbReference type="NCBI Taxonomy" id="99594"/>
    <lineage>
        <taxon>Bacteria</taxon>
        <taxon>Bacillati</taxon>
        <taxon>Bacillota</taxon>
        <taxon>Tissierellia</taxon>
        <taxon>Tissierellales</taxon>
        <taxon>Thermohalobacteraceae</taxon>
        <taxon>Thermohalobacter</taxon>
    </lineage>
</organism>
<dbReference type="Proteomes" id="UP000284177">
    <property type="component" value="Unassembled WGS sequence"/>
</dbReference>
<evidence type="ECO:0000313" key="2">
    <source>
        <dbReference type="EMBL" id="RKD33434.1"/>
    </source>
</evidence>
<dbReference type="GO" id="GO:0010181">
    <property type="term" value="F:FMN binding"/>
    <property type="evidence" value="ECO:0007669"/>
    <property type="project" value="InterPro"/>
</dbReference>
<evidence type="ECO:0000313" key="3">
    <source>
        <dbReference type="Proteomes" id="UP000284177"/>
    </source>
</evidence>
<comment type="caution">
    <text evidence="2">The sequence shown here is derived from an EMBL/GenBank/DDBJ whole genome shotgun (WGS) entry which is preliminary data.</text>
</comment>
<accession>A0A419T797</accession>
<dbReference type="Pfam" id="PF03358">
    <property type="entry name" value="FMN_red"/>
    <property type="match status" value="1"/>
</dbReference>
<protein>
    <submittedName>
        <fullName evidence="2">Flavodoxin</fullName>
    </submittedName>
</protein>
<dbReference type="SUPFAM" id="SSF52218">
    <property type="entry name" value="Flavoproteins"/>
    <property type="match status" value="1"/>
</dbReference>
<dbReference type="PROSITE" id="PS00201">
    <property type="entry name" value="FLAVODOXIN"/>
    <property type="match status" value="1"/>
</dbReference>
<dbReference type="OrthoDB" id="9806505at2"/>
<dbReference type="Gene3D" id="3.40.50.360">
    <property type="match status" value="1"/>
</dbReference>
<proteinExistence type="predicted"/>
<reference evidence="2 3" key="1">
    <citation type="submission" date="2016-08" db="EMBL/GenBank/DDBJ databases">
        <title>Novel Firmicutes and Novel Genomes.</title>
        <authorList>
            <person name="Poppleton D.I."/>
            <person name="Gribaldo S."/>
        </authorList>
    </citation>
    <scope>NUCLEOTIDE SEQUENCE [LARGE SCALE GENOMIC DNA]</scope>
    <source>
        <strain evidence="2 3">CTT3</strain>
    </source>
</reference>